<dbReference type="Gene3D" id="1.10.10.10">
    <property type="entry name" value="Winged helix-like DNA-binding domain superfamily/Winged helix DNA-binding domain"/>
    <property type="match status" value="1"/>
</dbReference>
<feature type="domain" description="HTH gntR-type" evidence="4">
    <location>
        <begin position="5"/>
        <end position="74"/>
    </location>
</feature>
<name>A0A9E2NSB6_9GAMM</name>
<dbReference type="GO" id="GO:0003677">
    <property type="term" value="F:DNA binding"/>
    <property type="evidence" value="ECO:0007669"/>
    <property type="project" value="UniProtKB-KW"/>
</dbReference>
<dbReference type="Proteomes" id="UP000824150">
    <property type="component" value="Unassembled WGS sequence"/>
</dbReference>
<dbReference type="PANTHER" id="PTHR43537:SF44">
    <property type="entry name" value="GNTR FAMILY REGULATORY PROTEIN"/>
    <property type="match status" value="1"/>
</dbReference>
<dbReference type="InterPro" id="IPR036390">
    <property type="entry name" value="WH_DNA-bd_sf"/>
</dbReference>
<dbReference type="Pfam" id="PF00392">
    <property type="entry name" value="GntR"/>
    <property type="match status" value="1"/>
</dbReference>
<dbReference type="CDD" id="cd07377">
    <property type="entry name" value="WHTH_GntR"/>
    <property type="match status" value="1"/>
</dbReference>
<protein>
    <submittedName>
        <fullName evidence="5">FCD domain-containing protein</fullName>
    </submittedName>
</protein>
<reference evidence="5" key="2">
    <citation type="submission" date="2021-04" db="EMBL/GenBank/DDBJ databases">
        <authorList>
            <person name="Gilroy R."/>
        </authorList>
    </citation>
    <scope>NUCLEOTIDE SEQUENCE</scope>
    <source>
        <strain evidence="5">687</strain>
    </source>
</reference>
<dbReference type="GO" id="GO:0003700">
    <property type="term" value="F:DNA-binding transcription factor activity"/>
    <property type="evidence" value="ECO:0007669"/>
    <property type="project" value="InterPro"/>
</dbReference>
<dbReference type="InterPro" id="IPR000524">
    <property type="entry name" value="Tscrpt_reg_HTH_GntR"/>
</dbReference>
<evidence type="ECO:0000256" key="3">
    <source>
        <dbReference type="ARBA" id="ARBA00023163"/>
    </source>
</evidence>
<sequence length="244" mass="27196">MNSTSKAAASAAEDVTSKIFDLILSSELTVLPSEGELCVQLNSSRTTVRAALQTLQAQGIIIKQPKKKTTIAPKENWDWFDPRVIAQMDRCYPHEQILHHVGALRLSFEPNAAALCALNCQMGDLVEIERGCTLMKEGVAENAPHKFEEGDILFHRSIFIGTKNPFFMGLQSLIINTSILSISSTLDDKPLESSAHSLDKHLALFSAIRFKRPDEARTVMRTILLDSLNKIFPDKLPDYVDFIK</sequence>
<dbReference type="EMBL" id="JAHLFG010000062">
    <property type="protein sequence ID" value="MBU3826967.1"/>
    <property type="molecule type" value="Genomic_DNA"/>
</dbReference>
<dbReference type="PROSITE" id="PS50949">
    <property type="entry name" value="HTH_GNTR"/>
    <property type="match status" value="1"/>
</dbReference>
<dbReference type="SUPFAM" id="SSF46785">
    <property type="entry name" value="Winged helix' DNA-binding domain"/>
    <property type="match status" value="1"/>
</dbReference>
<evidence type="ECO:0000256" key="2">
    <source>
        <dbReference type="ARBA" id="ARBA00023125"/>
    </source>
</evidence>
<evidence type="ECO:0000256" key="1">
    <source>
        <dbReference type="ARBA" id="ARBA00023015"/>
    </source>
</evidence>
<comment type="caution">
    <text evidence="5">The sequence shown here is derived from an EMBL/GenBank/DDBJ whole genome shotgun (WGS) entry which is preliminary data.</text>
</comment>
<evidence type="ECO:0000313" key="6">
    <source>
        <dbReference type="Proteomes" id="UP000824150"/>
    </source>
</evidence>
<dbReference type="SMART" id="SM00345">
    <property type="entry name" value="HTH_GNTR"/>
    <property type="match status" value="1"/>
</dbReference>
<dbReference type="SMART" id="SM00895">
    <property type="entry name" value="FCD"/>
    <property type="match status" value="1"/>
</dbReference>
<reference evidence="5" key="1">
    <citation type="journal article" date="2021" name="PeerJ">
        <title>Extensive microbial diversity within the chicken gut microbiome revealed by metagenomics and culture.</title>
        <authorList>
            <person name="Gilroy R."/>
            <person name="Ravi A."/>
            <person name="Getino M."/>
            <person name="Pursley I."/>
            <person name="Horton D.L."/>
            <person name="Alikhan N.F."/>
            <person name="Baker D."/>
            <person name="Gharbi K."/>
            <person name="Hall N."/>
            <person name="Watson M."/>
            <person name="Adriaenssens E.M."/>
            <person name="Foster-Nyarko E."/>
            <person name="Jarju S."/>
            <person name="Secka A."/>
            <person name="Antonio M."/>
            <person name="Oren A."/>
            <person name="Chaudhuri R.R."/>
            <person name="La Ragione R."/>
            <person name="Hildebrand F."/>
            <person name="Pallen M.J."/>
        </authorList>
    </citation>
    <scope>NUCLEOTIDE SEQUENCE</scope>
    <source>
        <strain evidence="5">687</strain>
    </source>
</reference>
<evidence type="ECO:0000313" key="5">
    <source>
        <dbReference type="EMBL" id="MBU3826967.1"/>
    </source>
</evidence>
<dbReference type="PANTHER" id="PTHR43537">
    <property type="entry name" value="TRANSCRIPTIONAL REGULATOR, GNTR FAMILY"/>
    <property type="match status" value="1"/>
</dbReference>
<dbReference type="SUPFAM" id="SSF48008">
    <property type="entry name" value="GntR ligand-binding domain-like"/>
    <property type="match status" value="1"/>
</dbReference>
<gene>
    <name evidence="5" type="ORF">IAA31_05705</name>
</gene>
<organism evidence="5 6">
    <name type="scientific">Candidatus Anaerobiospirillum merdipullorum</name>
    <dbReference type="NCBI Taxonomy" id="2838450"/>
    <lineage>
        <taxon>Bacteria</taxon>
        <taxon>Pseudomonadati</taxon>
        <taxon>Pseudomonadota</taxon>
        <taxon>Gammaproteobacteria</taxon>
        <taxon>Aeromonadales</taxon>
        <taxon>Succinivibrionaceae</taxon>
        <taxon>Anaerobiospirillum</taxon>
    </lineage>
</organism>
<dbReference type="InterPro" id="IPR036388">
    <property type="entry name" value="WH-like_DNA-bd_sf"/>
</dbReference>
<dbReference type="AlphaFoldDB" id="A0A9E2NSB6"/>
<dbReference type="Pfam" id="PF07729">
    <property type="entry name" value="FCD"/>
    <property type="match status" value="1"/>
</dbReference>
<dbReference type="PRINTS" id="PR00035">
    <property type="entry name" value="HTHGNTR"/>
</dbReference>
<keyword evidence="2" id="KW-0238">DNA-binding</keyword>
<dbReference type="InterPro" id="IPR008920">
    <property type="entry name" value="TF_FadR/GntR_C"/>
</dbReference>
<keyword evidence="3" id="KW-0804">Transcription</keyword>
<accession>A0A9E2NSB6</accession>
<evidence type="ECO:0000259" key="4">
    <source>
        <dbReference type="PROSITE" id="PS50949"/>
    </source>
</evidence>
<dbReference type="InterPro" id="IPR011711">
    <property type="entry name" value="GntR_C"/>
</dbReference>
<proteinExistence type="predicted"/>
<dbReference type="Gene3D" id="1.20.120.530">
    <property type="entry name" value="GntR ligand-binding domain-like"/>
    <property type="match status" value="1"/>
</dbReference>
<keyword evidence="1" id="KW-0805">Transcription regulation</keyword>